<name>A0A2V2W4M8_TRYCR</name>
<dbReference type="Proteomes" id="UP000246121">
    <property type="component" value="Unassembled WGS sequence"/>
</dbReference>
<evidence type="ECO:0000256" key="1">
    <source>
        <dbReference type="SAM" id="MobiDB-lite"/>
    </source>
</evidence>
<dbReference type="Gene3D" id="1.25.40.10">
    <property type="entry name" value="Tetratricopeptide repeat domain"/>
    <property type="match status" value="1"/>
</dbReference>
<dbReference type="VEuPathDB" id="TriTrypDB:C4B63_4g327"/>
<organism evidence="2 3">
    <name type="scientific">Trypanosoma cruzi</name>
    <dbReference type="NCBI Taxonomy" id="5693"/>
    <lineage>
        <taxon>Eukaryota</taxon>
        <taxon>Discoba</taxon>
        <taxon>Euglenozoa</taxon>
        <taxon>Kinetoplastea</taxon>
        <taxon>Metakinetoplastina</taxon>
        <taxon>Trypanosomatida</taxon>
        <taxon>Trypanosomatidae</taxon>
        <taxon>Trypanosoma</taxon>
        <taxon>Schizotrypanum</taxon>
    </lineage>
</organism>
<proteinExistence type="predicted"/>
<protein>
    <submittedName>
        <fullName evidence="2">Uncharacterized protein</fullName>
    </submittedName>
</protein>
<dbReference type="VEuPathDB" id="TriTrypDB:TCSYLVIO_006175"/>
<evidence type="ECO:0000313" key="3">
    <source>
        <dbReference type="Proteomes" id="UP000246121"/>
    </source>
</evidence>
<dbReference type="VEuPathDB" id="TriTrypDB:Tc_MARK_4885"/>
<dbReference type="InterPro" id="IPR011990">
    <property type="entry name" value="TPR-like_helical_dom_sf"/>
</dbReference>
<accession>A0A2V2W4M8</accession>
<sequence>MPPLTLEQVLARSMRLPRKHMKHTATPMASNPATGISTPPDNSLGRGDKSVAKLFSLIEKDEESTAAGRPFIHQSNNLIRNSHDLLTYLHTAKRMRAWEDALRSFAEVTKMLLINQTEEGDGVSLTLREGAEGAGGVTASVSHLALLLDTCAAAKQWHLVEQIGEIFRSQSRQTLIDAVAVLANTKKETIGEGLYGWERALHFLQTRIPPEEQPVEAYNACIAACETALEWEGALAIVRSMGPNPLQKLDSKVFSGTTGIGVASAGSTVEGVSSSLGTEAREESVLATFPPPAPDVVTYATLISVLEQSGKDALASEVLQRLPPVEKEEITASYAALIHVWSEQKYRNHRRRF</sequence>
<comment type="caution">
    <text evidence="2">The sequence shown here is derived from an EMBL/GenBank/DDBJ whole genome shotgun (WGS) entry which is preliminary data.</text>
</comment>
<dbReference type="VEuPathDB" id="TriTrypDB:TcBrA4_0084400"/>
<reference evidence="2 3" key="1">
    <citation type="journal article" date="2018" name="Microb. Genom.">
        <title>Expanding an expanded genome: long-read sequencing of Trypanosoma cruzi.</title>
        <authorList>
            <person name="Berna L."/>
            <person name="Rodriguez M."/>
            <person name="Chiribao M.L."/>
            <person name="Parodi-Talice A."/>
            <person name="Pita S."/>
            <person name="Rijo G."/>
            <person name="Alvarez-Valin F."/>
            <person name="Robello C."/>
        </authorList>
    </citation>
    <scope>NUCLEOTIDE SEQUENCE [LARGE SCALE GENOMIC DNA]</scope>
    <source>
        <strain evidence="2 3">Dm28c</strain>
    </source>
</reference>
<dbReference type="VEuPathDB" id="TriTrypDB:TCDM_02340"/>
<feature type="region of interest" description="Disordered" evidence="1">
    <location>
        <begin position="20"/>
        <end position="46"/>
    </location>
</feature>
<feature type="compositionally biased region" description="Polar residues" evidence="1">
    <location>
        <begin position="27"/>
        <end position="41"/>
    </location>
</feature>
<gene>
    <name evidence="2" type="ORF">C4B63_4g327</name>
</gene>
<dbReference type="VEuPathDB" id="TriTrypDB:TcCLB.511277.310"/>
<evidence type="ECO:0000313" key="2">
    <source>
        <dbReference type="EMBL" id="PWV01554.1"/>
    </source>
</evidence>
<dbReference type="VEuPathDB" id="TriTrypDB:TcG_05907"/>
<dbReference type="EMBL" id="PRFA01000004">
    <property type="protein sequence ID" value="PWV01554.1"/>
    <property type="molecule type" value="Genomic_DNA"/>
</dbReference>
<dbReference type="VEuPathDB" id="TriTrypDB:C3747_2g102"/>
<dbReference type="AlphaFoldDB" id="A0A2V2W4M8"/>
<dbReference type="VEuPathDB" id="TriTrypDB:BCY84_18723"/>